<evidence type="ECO:0008006" key="4">
    <source>
        <dbReference type="Google" id="ProtNLM"/>
    </source>
</evidence>
<feature type="compositionally biased region" description="Low complexity" evidence="1">
    <location>
        <begin position="1267"/>
        <end position="1278"/>
    </location>
</feature>
<feature type="compositionally biased region" description="Basic and acidic residues" evidence="1">
    <location>
        <begin position="216"/>
        <end position="225"/>
    </location>
</feature>
<feature type="compositionally biased region" description="Acidic residues" evidence="1">
    <location>
        <begin position="202"/>
        <end position="212"/>
    </location>
</feature>
<feature type="compositionally biased region" description="Basic and acidic residues" evidence="1">
    <location>
        <begin position="1214"/>
        <end position="1240"/>
    </location>
</feature>
<comment type="caution">
    <text evidence="2">The sequence shown here is derived from an EMBL/GenBank/DDBJ whole genome shotgun (WGS) entry which is preliminary data.</text>
</comment>
<sequence>MLLNINYVTNIKNKIMEKVDLDTLRSLSSKWSLGGDKRLLDLLQNIHHKVVTKCTETNTKLNELINKLDTASIDLQNVNNKFMALSNTQFIERRVYDDDVDIAPPVEPPKEPPKIIDPNEELEKLKKSLQTFESMHEVVQILDSDSSDDEDEERLVLKPKNVYANRPLPYIIGSELWRTKWHAGLVVEDSDTDSAASKHEPEEEYSDSEPEVTDTQTDKHIEKDTWISSSPSAEASVSTSLNKPAKPADIAAELARRLGGDMIPPPPPMEAMPEPTTKKVYRPEQPTTATIFSNEPPPLDQVESDSDEDIFAELHRNRYTHNDRTQPVANVVDELFGNVSKQSSTKNTQVLCDEDSESELFAEKPQIKEKSPEIAEESIVKKPVGGISLFGSNKHSISIGAAILKRQQPKSSDEESDNSESPNKSDIAKPKPSENSITNIPVVPKDTQEKVSSQSSNKDIIEHLFAKPKSKNTKNKTTKQETKEKIPDKKVDLFTDDLFDDIDDIFTSKITKTPDTRGKEKLFDSDDDLFSEKVISKPQVSQAKRSLVFSDSDDDLFNETNTTKIKNNSTTVDKEVINKNGSNAVDETPKPILEKEINTSKSNKNENNYLLNNKDLTKEVVNKKDTNKELNSKIENNVRNERVLLISSDFPGESMLEIDNDTKNNKEEPKKSSKDKNNKFESILDAESDDDLFKNNTVSDRIKVSSLKTSIFDDDSEDELFGNVLPISNKEMPQTKNNLNINETIENRTNIIDSLEKVDSQASISNATLYPIVPEEVVKTTEKTNVSLFNDESDEELFGDKSENPTIEDTKSSMLEDTVLSNFSTEMSQHKTTIQDPSNKVINREPNESSATIEDKKSLQISYVNLDDTVNTDFRSPLVFNDDEMDELLTSNSKTSKNIIENTPDNKKRQEMYLNAPENLMESIINTNATNEILKSESEGVCKETLQPSLPVSSQTDGDIQKNEYNKLEFHEEILKESKIVYDVEEDENTFTEPLDKETSPFSEIFNDVPPEFEKPKEPKRSKNVNALFDDDSDDETMFFKKSDVSDDLPSPDYTQARFSLFHDEPPSIEVDFTEKSSKSHNVEEIIKNTQTDLSKEKNFVSYQNFNEIETTNVDRNIKKNLPNDFDINADEFPQSLESSIRSTNAMISDKIIKLQTDVKKPIEGEIKEKSIGKLKPVHFNINVNTLLPGAAHKKPKLVEELDGSASSNAENNEFEKKTNNFKEKESAILDNKLSKERARIPVKRRPSTRRARLEAARKSGIDFGDSIDSTDNSSSIDEPSKDNTTEDTNKNVTEVENIKKYNSDAESSKSTTKVVYILNDEDIFSDENKNVQTDSNCQDLNSQTSYKNVDTPSTTEKDTNQNGIDKKSIFDLSDSETELFGAKKSNVTPKTKLFDSDTDDDNDLFGSKKQITVKEEKQNLLFSDESDGELFSTSKQEKKISNKPSEPVFQDPLSMLNQDDS</sequence>
<feature type="region of interest" description="Disordered" evidence="1">
    <location>
        <begin position="1202"/>
        <end position="1293"/>
    </location>
</feature>
<name>A0A9P0TPB7_PIEBR</name>
<feature type="compositionally biased region" description="Basic and acidic residues" evidence="1">
    <location>
        <begin position="361"/>
        <end position="373"/>
    </location>
</feature>
<feature type="region of interest" description="Disordered" evidence="1">
    <location>
        <begin position="400"/>
        <end position="485"/>
    </location>
</feature>
<feature type="compositionally biased region" description="Basic residues" evidence="1">
    <location>
        <begin position="466"/>
        <end position="477"/>
    </location>
</feature>
<feature type="compositionally biased region" description="Basic and acidic residues" evidence="1">
    <location>
        <begin position="1356"/>
        <end position="1367"/>
    </location>
</feature>
<evidence type="ECO:0000313" key="2">
    <source>
        <dbReference type="EMBL" id="CAH4032387.1"/>
    </source>
</evidence>
<protein>
    <recommendedName>
        <fullName evidence="4">FAM21/CAPZIP domain-containing protein</fullName>
    </recommendedName>
</protein>
<reference evidence="2" key="1">
    <citation type="submission" date="2022-05" db="EMBL/GenBank/DDBJ databases">
        <authorList>
            <person name="Okamura Y."/>
        </authorList>
    </citation>
    <scope>NUCLEOTIDE SEQUENCE</scope>
</reference>
<feature type="compositionally biased region" description="Basic and acidic residues" evidence="1">
    <location>
        <begin position="1012"/>
        <end position="1021"/>
    </location>
</feature>
<feature type="region of interest" description="Disordered" evidence="1">
    <location>
        <begin position="654"/>
        <end position="679"/>
    </location>
</feature>
<feature type="region of interest" description="Disordered" evidence="1">
    <location>
        <begin position="1424"/>
        <end position="1462"/>
    </location>
</feature>
<feature type="compositionally biased region" description="Low complexity" evidence="1">
    <location>
        <begin position="228"/>
        <end position="240"/>
    </location>
</feature>
<feature type="region of interest" description="Disordered" evidence="1">
    <location>
        <begin position="191"/>
        <end position="275"/>
    </location>
</feature>
<evidence type="ECO:0000313" key="3">
    <source>
        <dbReference type="Proteomes" id="UP001152562"/>
    </source>
</evidence>
<gene>
    <name evidence="2" type="ORF">PIBRA_LOCUS8776</name>
</gene>
<feature type="compositionally biased region" description="Basic and acidic residues" evidence="1">
    <location>
        <begin position="660"/>
        <end position="679"/>
    </location>
</feature>
<feature type="compositionally biased region" description="Basic and acidic residues" evidence="1">
    <location>
        <begin position="1252"/>
        <end position="1261"/>
    </location>
</feature>
<feature type="compositionally biased region" description="Polar residues" evidence="1">
    <location>
        <begin position="1331"/>
        <end position="1355"/>
    </location>
</feature>
<accession>A0A9P0TPB7</accession>
<evidence type="ECO:0000256" key="1">
    <source>
        <dbReference type="SAM" id="MobiDB-lite"/>
    </source>
</evidence>
<feature type="compositionally biased region" description="Basic residues" evidence="1">
    <location>
        <begin position="1241"/>
        <end position="1251"/>
    </location>
</feature>
<dbReference type="EMBL" id="CALOZG010000028">
    <property type="protein sequence ID" value="CAH4032387.1"/>
    <property type="molecule type" value="Genomic_DNA"/>
</dbReference>
<proteinExistence type="predicted"/>
<feature type="region of interest" description="Disordered" evidence="1">
    <location>
        <begin position="1328"/>
        <end position="1367"/>
    </location>
</feature>
<feature type="region of interest" description="Disordered" evidence="1">
    <location>
        <begin position="342"/>
        <end position="380"/>
    </location>
</feature>
<organism evidence="2 3">
    <name type="scientific">Pieris brassicae</name>
    <name type="common">White butterfly</name>
    <name type="synonym">Large white butterfly</name>
    <dbReference type="NCBI Taxonomy" id="7116"/>
    <lineage>
        <taxon>Eukaryota</taxon>
        <taxon>Metazoa</taxon>
        <taxon>Ecdysozoa</taxon>
        <taxon>Arthropoda</taxon>
        <taxon>Hexapoda</taxon>
        <taxon>Insecta</taxon>
        <taxon>Pterygota</taxon>
        <taxon>Neoptera</taxon>
        <taxon>Endopterygota</taxon>
        <taxon>Lepidoptera</taxon>
        <taxon>Glossata</taxon>
        <taxon>Ditrysia</taxon>
        <taxon>Papilionoidea</taxon>
        <taxon>Pieridae</taxon>
        <taxon>Pierinae</taxon>
        <taxon>Pieris</taxon>
    </lineage>
</organism>
<feature type="region of interest" description="Disordered" evidence="1">
    <location>
        <begin position="991"/>
        <end position="1028"/>
    </location>
</feature>
<keyword evidence="3" id="KW-1185">Reference proteome</keyword>
<dbReference type="Proteomes" id="UP001152562">
    <property type="component" value="Unassembled WGS sequence"/>
</dbReference>
<feature type="compositionally biased region" description="Basic and acidic residues" evidence="1">
    <location>
        <begin position="1279"/>
        <end position="1290"/>
    </location>
</feature>